<feature type="non-terminal residue" evidence="2">
    <location>
        <position position="1"/>
    </location>
</feature>
<comment type="caution">
    <text evidence="2">The sequence shown here is derived from an EMBL/GenBank/DDBJ whole genome shotgun (WGS) entry which is preliminary data.</text>
</comment>
<proteinExistence type="predicted"/>
<gene>
    <name evidence="2" type="ORF">PMEA_00019536</name>
</gene>
<keyword evidence="3" id="KW-1185">Reference proteome</keyword>
<accession>A0AAU9XBY3</accession>
<evidence type="ECO:0000313" key="2">
    <source>
        <dbReference type="EMBL" id="CAH3141744.1"/>
    </source>
</evidence>
<feature type="region of interest" description="Disordered" evidence="1">
    <location>
        <begin position="165"/>
        <end position="200"/>
    </location>
</feature>
<organism evidence="2 3">
    <name type="scientific">Pocillopora meandrina</name>
    <dbReference type="NCBI Taxonomy" id="46732"/>
    <lineage>
        <taxon>Eukaryota</taxon>
        <taxon>Metazoa</taxon>
        <taxon>Cnidaria</taxon>
        <taxon>Anthozoa</taxon>
        <taxon>Hexacorallia</taxon>
        <taxon>Scleractinia</taxon>
        <taxon>Astrocoeniina</taxon>
        <taxon>Pocilloporidae</taxon>
        <taxon>Pocillopora</taxon>
    </lineage>
</organism>
<sequence length="274" mass="29720">CSDCGAEQPSAKRRCEECSAIFPKIRKPAQLEKIKKMGQTNLTIQRRLMEKRADILNVKHDCDVVIMMQNRHGDGNTITVYGTAGAGVAFIGNKSNKKISEGGDVALMLFKKFLKDQSESSSNCATPKVPNELLTAAPSTLCNADTKSESEEVGALDRGQDITAGAAAESSSPNNDTESESTEGRTPDREQDRTVGAALASSSQNNVMVVYRRDSVVMAAGHLEEHRREIHGKRVPTDHVCVLLTAAKSNVMAPFIAGDPDENSFWRKESFCSS</sequence>
<evidence type="ECO:0000313" key="3">
    <source>
        <dbReference type="Proteomes" id="UP001159428"/>
    </source>
</evidence>
<dbReference type="EMBL" id="CALNXJ010000035">
    <property type="protein sequence ID" value="CAH3141744.1"/>
    <property type="molecule type" value="Genomic_DNA"/>
</dbReference>
<feature type="compositionally biased region" description="Basic and acidic residues" evidence="1">
    <location>
        <begin position="182"/>
        <end position="193"/>
    </location>
</feature>
<dbReference type="Proteomes" id="UP001159428">
    <property type="component" value="Unassembled WGS sequence"/>
</dbReference>
<evidence type="ECO:0000256" key="1">
    <source>
        <dbReference type="SAM" id="MobiDB-lite"/>
    </source>
</evidence>
<protein>
    <submittedName>
        <fullName evidence="2">Uncharacterized protein</fullName>
    </submittedName>
</protein>
<name>A0AAU9XBY3_9CNID</name>
<reference evidence="2 3" key="1">
    <citation type="submission" date="2022-05" db="EMBL/GenBank/DDBJ databases">
        <authorList>
            <consortium name="Genoscope - CEA"/>
            <person name="William W."/>
        </authorList>
    </citation>
    <scope>NUCLEOTIDE SEQUENCE [LARGE SCALE GENOMIC DNA]</scope>
</reference>
<dbReference type="AlphaFoldDB" id="A0AAU9XBY3"/>